<accession>A3HSJ7</accession>
<dbReference type="InterPro" id="IPR014718">
    <property type="entry name" value="GH-type_carb-bd"/>
</dbReference>
<evidence type="ECO:0000256" key="1">
    <source>
        <dbReference type="ARBA" id="ARBA00001913"/>
    </source>
</evidence>
<dbReference type="InterPro" id="IPR011013">
    <property type="entry name" value="Gal_mutarotase_sf_dom"/>
</dbReference>
<organism evidence="4 5">
    <name type="scientific">Algoriphagus machipongonensis</name>
    <dbReference type="NCBI Taxonomy" id="388413"/>
    <lineage>
        <taxon>Bacteria</taxon>
        <taxon>Pseudomonadati</taxon>
        <taxon>Bacteroidota</taxon>
        <taxon>Cytophagia</taxon>
        <taxon>Cytophagales</taxon>
        <taxon>Cyclobacteriaceae</taxon>
        <taxon>Algoriphagus</taxon>
    </lineage>
</organism>
<dbReference type="Pfam" id="PF01263">
    <property type="entry name" value="Aldose_epim"/>
    <property type="match status" value="1"/>
</dbReference>
<evidence type="ECO:0000313" key="4">
    <source>
        <dbReference type="EMBL" id="EAZ82815.1"/>
    </source>
</evidence>
<dbReference type="AlphaFoldDB" id="A3HSJ7"/>
<keyword evidence="3" id="KW-0106">Calcium</keyword>
<sequence>MFFTIESEELSVKINLIGLEINSIRSKETGQEYLWQGDPQFWKGQAPVLFPIIGALKEGKTNFKGEEYALPKHGFVRNSSLGKMVKQESDLLLFRIESNSETLRMYPFEFIFEITFQVKGKSLHVRHQVFNTGKGEMYYSLGGHPAFNCPIYPEEKLEDYSIAFPEIENDQTWLITSDGLIGGPGETMLDNSNKISLHKHIFDQDALILKNLKSRTATLSHKTKGALLELTFDDFDYLGIWAKPGAPFVCLEPWLGIADSSEHSGKLKEKEGIRRLESGSSESKSYSINILR</sequence>
<dbReference type="Gene3D" id="2.70.98.10">
    <property type="match status" value="1"/>
</dbReference>
<dbReference type="RefSeq" id="WP_008200642.1">
    <property type="nucleotide sequence ID" value="NZ_CM001023.1"/>
</dbReference>
<evidence type="ECO:0000313" key="5">
    <source>
        <dbReference type="Proteomes" id="UP000003919"/>
    </source>
</evidence>
<proteinExistence type="predicted"/>
<comment type="subunit">
    <text evidence="2">Monomer.</text>
</comment>
<dbReference type="GO" id="GO:0016853">
    <property type="term" value="F:isomerase activity"/>
    <property type="evidence" value="ECO:0007669"/>
    <property type="project" value="InterPro"/>
</dbReference>
<dbReference type="OrthoDB" id="9795355at2"/>
<evidence type="ECO:0000256" key="3">
    <source>
        <dbReference type="ARBA" id="ARBA00022837"/>
    </source>
</evidence>
<dbReference type="EMBL" id="AAXU02000001">
    <property type="protein sequence ID" value="EAZ82815.1"/>
    <property type="molecule type" value="Genomic_DNA"/>
</dbReference>
<keyword evidence="5" id="KW-1185">Reference proteome</keyword>
<dbReference type="HOGENOM" id="CLU_057834_1_0_10"/>
<comment type="caution">
    <text evidence="4">The sequence shown here is derived from an EMBL/GenBank/DDBJ whole genome shotgun (WGS) entry which is preliminary data.</text>
</comment>
<dbReference type="GO" id="GO:0030246">
    <property type="term" value="F:carbohydrate binding"/>
    <property type="evidence" value="ECO:0007669"/>
    <property type="project" value="InterPro"/>
</dbReference>
<protein>
    <submittedName>
        <fullName evidence="4">LacX protein</fullName>
    </submittedName>
</protein>
<dbReference type="CDD" id="cd09024">
    <property type="entry name" value="Aldose_epim_lacX"/>
    <property type="match status" value="1"/>
</dbReference>
<comment type="cofactor">
    <cofactor evidence="1">
        <name>Ca(2+)</name>
        <dbReference type="ChEBI" id="CHEBI:29108"/>
    </cofactor>
</comment>
<dbReference type="SUPFAM" id="SSF74650">
    <property type="entry name" value="Galactose mutarotase-like"/>
    <property type="match status" value="1"/>
</dbReference>
<dbReference type="Proteomes" id="UP000003919">
    <property type="component" value="Chromosome"/>
</dbReference>
<dbReference type="STRING" id="388413.ALPR1_11380"/>
<name>A3HSJ7_9BACT</name>
<dbReference type="eggNOG" id="COG2017">
    <property type="taxonomic scope" value="Bacteria"/>
</dbReference>
<dbReference type="InterPro" id="IPR037481">
    <property type="entry name" value="LacX"/>
</dbReference>
<gene>
    <name evidence="4" type="ORF">ALPR1_11380</name>
</gene>
<dbReference type="GO" id="GO:0005975">
    <property type="term" value="P:carbohydrate metabolic process"/>
    <property type="evidence" value="ECO:0007669"/>
    <property type="project" value="InterPro"/>
</dbReference>
<dbReference type="InterPro" id="IPR008183">
    <property type="entry name" value="Aldose_1/G6P_1-epimerase"/>
</dbReference>
<dbReference type="EMBL" id="CM001023">
    <property type="protein sequence ID" value="EAZ82815.1"/>
    <property type="molecule type" value="Genomic_DNA"/>
</dbReference>
<evidence type="ECO:0000256" key="2">
    <source>
        <dbReference type="ARBA" id="ARBA00011245"/>
    </source>
</evidence>
<reference evidence="4 5" key="1">
    <citation type="journal article" date="2011" name="J. Bacteriol.">
        <title>Complete genome sequence of Algoriphagus sp. PR1, bacterial prey of a colony-forming choanoflagellate.</title>
        <authorList>
            <person name="Alegado R.A."/>
            <person name="Ferriera S."/>
            <person name="Nusbaum C."/>
            <person name="Young S.K."/>
            <person name="Zeng Q."/>
            <person name="Imamovic A."/>
            <person name="Fairclough S.R."/>
            <person name="King N."/>
        </authorList>
    </citation>
    <scope>NUCLEOTIDE SEQUENCE [LARGE SCALE GENOMIC DNA]</scope>
    <source>
        <strain evidence="4 5">PR1</strain>
    </source>
</reference>